<reference evidence="7" key="1">
    <citation type="submission" date="2021-05" db="EMBL/GenBank/DDBJ databases">
        <title>Complete genome sequence of the cellulolytic planctomycete Telmatocola sphagniphila SP2T and characterization of the first cellulase from planctomycetes.</title>
        <authorList>
            <person name="Rakitin A.L."/>
            <person name="Beletsky A.V."/>
            <person name="Naumoff D.G."/>
            <person name="Kulichevskaya I.S."/>
            <person name="Mardanov A.V."/>
            <person name="Ravin N.V."/>
            <person name="Dedysh S.N."/>
        </authorList>
    </citation>
    <scope>NUCLEOTIDE SEQUENCE</scope>
    <source>
        <strain evidence="7">SP2T</strain>
    </source>
</reference>
<evidence type="ECO:0000256" key="2">
    <source>
        <dbReference type="ARBA" id="ARBA00022692"/>
    </source>
</evidence>
<dbReference type="RefSeq" id="WP_213497859.1">
    <property type="nucleotide sequence ID" value="NZ_CP074694.1"/>
</dbReference>
<keyword evidence="2 5" id="KW-0812">Transmembrane</keyword>
<dbReference type="SMART" id="SM00752">
    <property type="entry name" value="HTTM"/>
    <property type="match status" value="1"/>
</dbReference>
<dbReference type="AlphaFoldDB" id="A0A8E6B7L9"/>
<dbReference type="Proteomes" id="UP000676194">
    <property type="component" value="Chromosome"/>
</dbReference>
<gene>
    <name evidence="7" type="ORF">KIH39_03365</name>
</gene>
<dbReference type="PANTHER" id="PTHR39535">
    <property type="entry name" value="SPORULATION-DELAYING PROTEIN SDPB"/>
    <property type="match status" value="1"/>
</dbReference>
<feature type="transmembrane region" description="Helical" evidence="5">
    <location>
        <begin position="141"/>
        <end position="160"/>
    </location>
</feature>
<feature type="transmembrane region" description="Helical" evidence="5">
    <location>
        <begin position="90"/>
        <end position="111"/>
    </location>
</feature>
<proteinExistence type="predicted"/>
<evidence type="ECO:0000313" key="7">
    <source>
        <dbReference type="EMBL" id="QVL32969.1"/>
    </source>
</evidence>
<feature type="transmembrane region" description="Helical" evidence="5">
    <location>
        <begin position="255"/>
        <end position="286"/>
    </location>
</feature>
<sequence>MNDRTLVGTVPWMPGFLRNIWWLNHPVAAERLAALRISVGLFFLLDLLWMYAPHFSDYYGPGSLSEPNVFERLFQSPSWSWSLIHWLPPGIPAISLLYVGILSALGMIFGVMPRLSACLGWMISYSLLSVCPFLHNGGDRVKCILMFILMLTPCDAAWVIGRKQPPAVVHPWWMVLLIMQMCLMYCLNGLRKYPGPEWRSGEVLYYVCNSSLWAHWSGQSHPVPMAVYKLLTWFTLVWEIFFPIFLWMPITRKAILWIGAFFHVFTFFHLEVGMFAIYALCFYTVFVPWERLSDWLKKSRVLESEKNL</sequence>
<dbReference type="Pfam" id="PF05090">
    <property type="entry name" value="HTTM"/>
    <property type="match status" value="1"/>
</dbReference>
<dbReference type="EMBL" id="CP074694">
    <property type="protein sequence ID" value="QVL32969.1"/>
    <property type="molecule type" value="Genomic_DNA"/>
</dbReference>
<keyword evidence="8" id="KW-1185">Reference proteome</keyword>
<evidence type="ECO:0000259" key="6">
    <source>
        <dbReference type="SMART" id="SM00752"/>
    </source>
</evidence>
<organism evidence="7 8">
    <name type="scientific">Telmatocola sphagniphila</name>
    <dbReference type="NCBI Taxonomy" id="1123043"/>
    <lineage>
        <taxon>Bacteria</taxon>
        <taxon>Pseudomonadati</taxon>
        <taxon>Planctomycetota</taxon>
        <taxon>Planctomycetia</taxon>
        <taxon>Gemmatales</taxon>
        <taxon>Gemmataceae</taxon>
    </lineage>
</organism>
<dbReference type="InterPro" id="IPR052964">
    <property type="entry name" value="Sporulation_signal_mat"/>
</dbReference>
<keyword evidence="4 5" id="KW-0472">Membrane</keyword>
<dbReference type="KEGG" id="tsph:KIH39_03365"/>
<feature type="domain" description="HTTM-like" evidence="6">
    <location>
        <begin position="24"/>
        <end position="291"/>
    </location>
</feature>
<feature type="transmembrane region" description="Helical" evidence="5">
    <location>
        <begin position="230"/>
        <end position="248"/>
    </location>
</feature>
<evidence type="ECO:0000256" key="3">
    <source>
        <dbReference type="ARBA" id="ARBA00022989"/>
    </source>
</evidence>
<dbReference type="PANTHER" id="PTHR39535:SF2">
    <property type="entry name" value="HTTM DOMAIN-CONTAINING PROTEIN"/>
    <property type="match status" value="1"/>
</dbReference>
<evidence type="ECO:0000313" key="8">
    <source>
        <dbReference type="Proteomes" id="UP000676194"/>
    </source>
</evidence>
<comment type="subcellular location">
    <subcellularLocation>
        <location evidence="1">Endomembrane system</location>
        <topology evidence="1">Multi-pass membrane protein</topology>
    </subcellularLocation>
</comment>
<protein>
    <submittedName>
        <fullName evidence="7">HTTM domain-containing protein</fullName>
    </submittedName>
</protein>
<evidence type="ECO:0000256" key="1">
    <source>
        <dbReference type="ARBA" id="ARBA00004127"/>
    </source>
</evidence>
<dbReference type="InterPro" id="IPR053934">
    <property type="entry name" value="HTTM_dom"/>
</dbReference>
<keyword evidence="3 5" id="KW-1133">Transmembrane helix</keyword>
<feature type="transmembrane region" description="Helical" evidence="5">
    <location>
        <begin position="33"/>
        <end position="52"/>
    </location>
</feature>
<feature type="transmembrane region" description="Helical" evidence="5">
    <location>
        <begin position="172"/>
        <end position="190"/>
    </location>
</feature>
<evidence type="ECO:0000256" key="4">
    <source>
        <dbReference type="ARBA" id="ARBA00023136"/>
    </source>
</evidence>
<dbReference type="InterPro" id="IPR011020">
    <property type="entry name" value="HTTM-like"/>
</dbReference>
<evidence type="ECO:0000256" key="5">
    <source>
        <dbReference type="SAM" id="Phobius"/>
    </source>
</evidence>
<dbReference type="GO" id="GO:0012505">
    <property type="term" value="C:endomembrane system"/>
    <property type="evidence" value="ECO:0007669"/>
    <property type="project" value="UniProtKB-SubCell"/>
</dbReference>
<name>A0A8E6B7L9_9BACT</name>
<accession>A0A8E6B7L9</accession>